<evidence type="ECO:0000256" key="2">
    <source>
        <dbReference type="SAM" id="Phobius"/>
    </source>
</evidence>
<organism evidence="3 4">
    <name type="scientific">Paralvinella palmiformis</name>
    <dbReference type="NCBI Taxonomy" id="53620"/>
    <lineage>
        <taxon>Eukaryota</taxon>
        <taxon>Metazoa</taxon>
        <taxon>Spiralia</taxon>
        <taxon>Lophotrochozoa</taxon>
        <taxon>Annelida</taxon>
        <taxon>Polychaeta</taxon>
        <taxon>Sedentaria</taxon>
        <taxon>Canalipalpata</taxon>
        <taxon>Terebellida</taxon>
        <taxon>Terebelliformia</taxon>
        <taxon>Alvinellidae</taxon>
        <taxon>Paralvinella</taxon>
    </lineage>
</organism>
<keyword evidence="4" id="KW-1185">Reference proteome</keyword>
<accession>A0AAD9KDV8</accession>
<keyword evidence="2" id="KW-0472">Membrane</keyword>
<protein>
    <submittedName>
        <fullName evidence="3">Uncharacterized protein</fullName>
    </submittedName>
</protein>
<feature type="transmembrane region" description="Helical" evidence="2">
    <location>
        <begin position="199"/>
        <end position="225"/>
    </location>
</feature>
<feature type="region of interest" description="Disordered" evidence="1">
    <location>
        <begin position="312"/>
        <end position="335"/>
    </location>
</feature>
<reference evidence="3" key="1">
    <citation type="journal article" date="2023" name="Mol. Biol. Evol.">
        <title>Third-Generation Sequencing Reveals the Adaptive Role of the Epigenome in Three Deep-Sea Polychaetes.</title>
        <authorList>
            <person name="Perez M."/>
            <person name="Aroh O."/>
            <person name="Sun Y."/>
            <person name="Lan Y."/>
            <person name="Juniper S.K."/>
            <person name="Young C.R."/>
            <person name="Angers B."/>
            <person name="Qian P.Y."/>
        </authorList>
    </citation>
    <scope>NUCLEOTIDE SEQUENCE</scope>
    <source>
        <strain evidence="3">P08H-3</strain>
    </source>
</reference>
<dbReference type="Proteomes" id="UP001208570">
    <property type="component" value="Unassembled WGS sequence"/>
</dbReference>
<gene>
    <name evidence="3" type="ORF">LSH36_13g05048</name>
</gene>
<keyword evidence="2" id="KW-0812">Transmembrane</keyword>
<proteinExistence type="predicted"/>
<comment type="caution">
    <text evidence="3">The sequence shown here is derived from an EMBL/GenBank/DDBJ whole genome shotgun (WGS) entry which is preliminary data.</text>
</comment>
<dbReference type="AlphaFoldDB" id="A0AAD9KDV8"/>
<feature type="compositionally biased region" description="Polar residues" evidence="1">
    <location>
        <begin position="321"/>
        <end position="330"/>
    </location>
</feature>
<evidence type="ECO:0000256" key="1">
    <source>
        <dbReference type="SAM" id="MobiDB-lite"/>
    </source>
</evidence>
<keyword evidence="2" id="KW-1133">Transmembrane helix</keyword>
<evidence type="ECO:0000313" key="4">
    <source>
        <dbReference type="Proteomes" id="UP001208570"/>
    </source>
</evidence>
<name>A0AAD9KDV8_9ANNE</name>
<evidence type="ECO:0000313" key="3">
    <source>
        <dbReference type="EMBL" id="KAK2168900.1"/>
    </source>
</evidence>
<sequence>MAHGAEKMTKIHTADVDTQLFRINVNVVSVVQLCVKCRGVNYPMSLLFASNVITACQVSQQFHQLTLPILSPTPVYAKIREEGVASEITICGGRTRQRSVYVSETNEIDVMMLTSRDDTNPVYFVLKYDVVGCTDPVVPKGAWLKRSGDKAVIACNYTTQVWHIVCHGNEWFGKLENCTLVSGNPQSDGLASSKGDFPYGLMVAVITGLVLGVLIGVALLAMVIVCHKKKHRSARTAKEMAPRDEVMDHVQGTPFLRENKAGNVPDSLDSGYGYTHVCDVTIYQPYQQRQMTSFLKDCNVTTLPGGTEMCEQEHYERPTGRKSSFATSPRSPRIPPDFIADHKMTTAAHRFISPEEKVLSGSADH</sequence>
<dbReference type="EMBL" id="JAODUP010000013">
    <property type="protein sequence ID" value="KAK2168900.1"/>
    <property type="molecule type" value="Genomic_DNA"/>
</dbReference>